<dbReference type="AlphaFoldDB" id="A0A518CVT1"/>
<proteinExistence type="predicted"/>
<accession>A0A518CVT1</accession>
<feature type="region of interest" description="Disordered" evidence="1">
    <location>
        <begin position="140"/>
        <end position="161"/>
    </location>
</feature>
<organism evidence="2 3">
    <name type="scientific">Rohdeia mirabilis</name>
    <dbReference type="NCBI Taxonomy" id="2528008"/>
    <lineage>
        <taxon>Bacteria</taxon>
        <taxon>Pseudomonadati</taxon>
        <taxon>Planctomycetota</taxon>
        <taxon>Planctomycetia</taxon>
        <taxon>Planctomycetia incertae sedis</taxon>
        <taxon>Rohdeia</taxon>
    </lineage>
</organism>
<keyword evidence="3" id="KW-1185">Reference proteome</keyword>
<evidence type="ECO:0000256" key="1">
    <source>
        <dbReference type="SAM" id="MobiDB-lite"/>
    </source>
</evidence>
<dbReference type="RefSeq" id="WP_145182859.1">
    <property type="nucleotide sequence ID" value="NZ_CP036290.1"/>
</dbReference>
<name>A0A518CVT1_9BACT</name>
<evidence type="ECO:0000313" key="2">
    <source>
        <dbReference type="EMBL" id="QDU83342.1"/>
    </source>
</evidence>
<gene>
    <name evidence="2" type="ORF">Pla163_04410</name>
</gene>
<protein>
    <submittedName>
        <fullName evidence="2">Uncharacterized protein</fullName>
    </submittedName>
</protein>
<sequence length="500" mass="52027">MCRPHDSRGLLAAPILAAAAVLTLLPGCRYLTIPTFPSAPPPPSEASGAVASANWSLERRAVSGSPVAPDADAAARAGEWRIAVRLVEVADPTSLPAADVPAWIFAKGTDDPLEPAPRFTAGAEGGWASEPLFGELERAAPTSATKKNKASAEDPAPRPPAVLRDAFDVPLGLRCGWSVRPVAGDVQPLELLLWLNENGDLGAALASEGSVPGLELDDAQSAAIGAVDQDLVRASAGREVAPLPASAGRRTLWCRVPTLGGAGLVIEVVATPAPTTGPLGLAHAHEIDALRNGLSNVLGVTMPTPLLVAASENAKQRRALLVELARSTGRALVLDAVLLANDADLTTWVERVANTTDTSALRGSKAAQAWLLERTLLEACANEAELDDLDPSLSAVLRIHLGAIGAEPSLLLDLLRRSKSPAEFESALANETDLLLSDPRPAVRVRATRWLAARGMGPTGFDPLGPRAERRTALDAWRRAREEAQTAAATTNGGATGGSR</sequence>
<dbReference type="Proteomes" id="UP000319342">
    <property type="component" value="Chromosome"/>
</dbReference>
<feature type="region of interest" description="Disordered" evidence="1">
    <location>
        <begin position="473"/>
        <end position="500"/>
    </location>
</feature>
<dbReference type="OrthoDB" id="10021310at2"/>
<evidence type="ECO:0000313" key="3">
    <source>
        <dbReference type="Proteomes" id="UP000319342"/>
    </source>
</evidence>
<feature type="compositionally biased region" description="Basic and acidic residues" evidence="1">
    <location>
        <begin position="473"/>
        <end position="484"/>
    </location>
</feature>
<reference evidence="2 3" key="1">
    <citation type="submission" date="2019-02" db="EMBL/GenBank/DDBJ databases">
        <title>Deep-cultivation of Planctomycetes and their phenomic and genomic characterization uncovers novel biology.</title>
        <authorList>
            <person name="Wiegand S."/>
            <person name="Jogler M."/>
            <person name="Boedeker C."/>
            <person name="Pinto D."/>
            <person name="Vollmers J."/>
            <person name="Rivas-Marin E."/>
            <person name="Kohn T."/>
            <person name="Peeters S.H."/>
            <person name="Heuer A."/>
            <person name="Rast P."/>
            <person name="Oberbeckmann S."/>
            <person name="Bunk B."/>
            <person name="Jeske O."/>
            <person name="Meyerdierks A."/>
            <person name="Storesund J.E."/>
            <person name="Kallscheuer N."/>
            <person name="Luecker S."/>
            <person name="Lage O.M."/>
            <person name="Pohl T."/>
            <person name="Merkel B.J."/>
            <person name="Hornburger P."/>
            <person name="Mueller R.-W."/>
            <person name="Bruemmer F."/>
            <person name="Labrenz M."/>
            <person name="Spormann A.M."/>
            <person name="Op den Camp H."/>
            <person name="Overmann J."/>
            <person name="Amann R."/>
            <person name="Jetten M.S.M."/>
            <person name="Mascher T."/>
            <person name="Medema M.H."/>
            <person name="Devos D.P."/>
            <person name="Kaster A.-K."/>
            <person name="Ovreas L."/>
            <person name="Rohde M."/>
            <person name="Galperin M.Y."/>
            <person name="Jogler C."/>
        </authorList>
    </citation>
    <scope>NUCLEOTIDE SEQUENCE [LARGE SCALE GENOMIC DNA]</scope>
    <source>
        <strain evidence="2 3">Pla163</strain>
    </source>
</reference>
<dbReference type="EMBL" id="CP036290">
    <property type="protein sequence ID" value="QDU83342.1"/>
    <property type="molecule type" value="Genomic_DNA"/>
</dbReference>